<gene>
    <name evidence="9" type="ORF">EDB81DRAFT_810494</name>
</gene>
<dbReference type="PROSITE" id="PS00086">
    <property type="entry name" value="CYTOCHROME_P450"/>
    <property type="match status" value="1"/>
</dbReference>
<proteinExistence type="inferred from homology"/>
<evidence type="ECO:0000313" key="9">
    <source>
        <dbReference type="EMBL" id="KAH7126159.1"/>
    </source>
</evidence>
<reference evidence="9" key="1">
    <citation type="journal article" date="2021" name="Nat. Commun.">
        <title>Genetic determinants of endophytism in the Arabidopsis root mycobiome.</title>
        <authorList>
            <person name="Mesny F."/>
            <person name="Miyauchi S."/>
            <person name="Thiergart T."/>
            <person name="Pickel B."/>
            <person name="Atanasova L."/>
            <person name="Karlsson M."/>
            <person name="Huettel B."/>
            <person name="Barry K.W."/>
            <person name="Haridas S."/>
            <person name="Chen C."/>
            <person name="Bauer D."/>
            <person name="Andreopoulos W."/>
            <person name="Pangilinan J."/>
            <person name="LaButti K."/>
            <person name="Riley R."/>
            <person name="Lipzen A."/>
            <person name="Clum A."/>
            <person name="Drula E."/>
            <person name="Henrissat B."/>
            <person name="Kohler A."/>
            <person name="Grigoriev I.V."/>
            <person name="Martin F.M."/>
            <person name="Hacquard S."/>
        </authorList>
    </citation>
    <scope>NUCLEOTIDE SEQUENCE</scope>
    <source>
        <strain evidence="9">MPI-CAGE-AT-0147</strain>
    </source>
</reference>
<dbReference type="InterPro" id="IPR053007">
    <property type="entry name" value="CYP450_monoxygenase_sec-met"/>
</dbReference>
<feature type="binding site" description="axial binding residue" evidence="6">
    <location>
        <position position="500"/>
    </location>
    <ligand>
        <name>heme</name>
        <dbReference type="ChEBI" id="CHEBI:30413"/>
    </ligand>
    <ligandPart>
        <name>Fe</name>
        <dbReference type="ChEBI" id="CHEBI:18248"/>
    </ligandPart>
</feature>
<dbReference type="PRINTS" id="PR00465">
    <property type="entry name" value="EP450IV"/>
</dbReference>
<feature type="transmembrane region" description="Helical" evidence="8">
    <location>
        <begin position="35"/>
        <end position="56"/>
    </location>
</feature>
<comment type="similarity">
    <text evidence="2 7">Belongs to the cytochrome P450 family.</text>
</comment>
<keyword evidence="6 7" id="KW-0349">Heme</keyword>
<comment type="cofactor">
    <cofactor evidence="1 6">
        <name>heme</name>
        <dbReference type="ChEBI" id="CHEBI:30413"/>
    </cofactor>
</comment>
<organism evidence="9 10">
    <name type="scientific">Dactylonectria macrodidyma</name>
    <dbReference type="NCBI Taxonomy" id="307937"/>
    <lineage>
        <taxon>Eukaryota</taxon>
        <taxon>Fungi</taxon>
        <taxon>Dikarya</taxon>
        <taxon>Ascomycota</taxon>
        <taxon>Pezizomycotina</taxon>
        <taxon>Sordariomycetes</taxon>
        <taxon>Hypocreomycetidae</taxon>
        <taxon>Hypocreales</taxon>
        <taxon>Nectriaceae</taxon>
        <taxon>Dactylonectria</taxon>
    </lineage>
</organism>
<dbReference type="GO" id="GO:0004497">
    <property type="term" value="F:monooxygenase activity"/>
    <property type="evidence" value="ECO:0007669"/>
    <property type="project" value="UniProtKB-KW"/>
</dbReference>
<dbReference type="InterPro" id="IPR017972">
    <property type="entry name" value="Cyt_P450_CS"/>
</dbReference>
<dbReference type="GO" id="GO:0005506">
    <property type="term" value="F:iron ion binding"/>
    <property type="evidence" value="ECO:0007669"/>
    <property type="project" value="InterPro"/>
</dbReference>
<dbReference type="PANTHER" id="PTHR47582">
    <property type="entry name" value="P450, PUTATIVE (EUROFUNG)-RELATED"/>
    <property type="match status" value="1"/>
</dbReference>
<keyword evidence="8" id="KW-0812">Transmembrane</keyword>
<dbReference type="AlphaFoldDB" id="A0A9P9DU74"/>
<keyword evidence="8" id="KW-1133">Transmembrane helix</keyword>
<comment type="caution">
    <text evidence="9">The sequence shown here is derived from an EMBL/GenBank/DDBJ whole genome shotgun (WGS) entry which is preliminary data.</text>
</comment>
<keyword evidence="5 7" id="KW-0503">Monooxygenase</keyword>
<evidence type="ECO:0000256" key="7">
    <source>
        <dbReference type="RuleBase" id="RU000461"/>
    </source>
</evidence>
<keyword evidence="10" id="KW-1185">Reference proteome</keyword>
<evidence type="ECO:0000313" key="10">
    <source>
        <dbReference type="Proteomes" id="UP000738349"/>
    </source>
</evidence>
<evidence type="ECO:0000256" key="2">
    <source>
        <dbReference type="ARBA" id="ARBA00010617"/>
    </source>
</evidence>
<dbReference type="CDD" id="cd11040">
    <property type="entry name" value="CYP7_CYP8-like"/>
    <property type="match status" value="1"/>
</dbReference>
<evidence type="ECO:0000256" key="1">
    <source>
        <dbReference type="ARBA" id="ARBA00001971"/>
    </source>
</evidence>
<dbReference type="PANTHER" id="PTHR47582:SF1">
    <property type="entry name" value="P450, PUTATIVE (EUROFUNG)-RELATED"/>
    <property type="match status" value="1"/>
</dbReference>
<dbReference type="OrthoDB" id="1470350at2759"/>
<accession>A0A9P9DU74</accession>
<evidence type="ECO:0000256" key="8">
    <source>
        <dbReference type="SAM" id="Phobius"/>
    </source>
</evidence>
<dbReference type="InterPro" id="IPR001128">
    <property type="entry name" value="Cyt_P450"/>
</dbReference>
<dbReference type="Proteomes" id="UP000738349">
    <property type="component" value="Unassembled WGS sequence"/>
</dbReference>
<keyword evidence="4 6" id="KW-0408">Iron</keyword>
<evidence type="ECO:0000256" key="5">
    <source>
        <dbReference type="ARBA" id="ARBA00023033"/>
    </source>
</evidence>
<evidence type="ECO:0000256" key="3">
    <source>
        <dbReference type="ARBA" id="ARBA00022723"/>
    </source>
</evidence>
<dbReference type="GO" id="GO:0020037">
    <property type="term" value="F:heme binding"/>
    <property type="evidence" value="ECO:0007669"/>
    <property type="project" value="InterPro"/>
</dbReference>
<keyword evidence="7" id="KW-0560">Oxidoreductase</keyword>
<dbReference type="Pfam" id="PF00067">
    <property type="entry name" value="p450"/>
    <property type="match status" value="1"/>
</dbReference>
<keyword evidence="8" id="KW-0472">Membrane</keyword>
<sequence>MASSIIGNAYHDGVSNPASQGFVADLLGRTPSTTAITAAVILGGAMFVSLLSALVAPKMDASEPPIVKPTIPLIGHIIGIIRHQTDYHRIVYNSHPSKEIVTLPMLNGKMYSVSDPQLIQTVLRKKLASFDPFTTEFAQKTFGLTAETFAKITNNPQLVPGFTDAIHSSFQTESLHKMNVHFLTHISNKLGKVGSGAGVVDTANSGKESLIDRGVQVENLFLWIRDIMSMATTRSLYGDHDPFVRDPSLIEMMWTFEKSVPYFLLSLFPSITIRKAYLARAKLQAALAEYYTAEHDLNDPTTSQLVINRANALRKYNFTGEEIGFVEAILPVVATTNAVPTFYWLFLYVLARPELVSRLRAEVLAAATITSNTDGDRPGRTATFNIANFDAQIPLLISCYRETMRLTNHSVSMRRIMGDLVVDGSTGRQYLLKKGTDIQLPAGVTHYSKSVWGENVSEFDPERFLPPSQATSAEKTQASIDTERKKKDAYFPFGGGRHLCPGRNFAFAEIMGLMCVLLLGYDIEPVGMGFADLKMSPPLMASGALKPVNRGVGLGGKIMRRKGWEDVRWHFNC</sequence>
<dbReference type="GO" id="GO:0016705">
    <property type="term" value="F:oxidoreductase activity, acting on paired donors, with incorporation or reduction of molecular oxygen"/>
    <property type="evidence" value="ECO:0007669"/>
    <property type="project" value="InterPro"/>
</dbReference>
<dbReference type="InterPro" id="IPR002403">
    <property type="entry name" value="Cyt_P450_E_grp-IV"/>
</dbReference>
<protein>
    <submittedName>
        <fullName evidence="9">Cytochrome P450</fullName>
    </submittedName>
</protein>
<keyword evidence="3 6" id="KW-0479">Metal-binding</keyword>
<dbReference type="InterPro" id="IPR036396">
    <property type="entry name" value="Cyt_P450_sf"/>
</dbReference>
<evidence type="ECO:0000256" key="4">
    <source>
        <dbReference type="ARBA" id="ARBA00023004"/>
    </source>
</evidence>
<dbReference type="SUPFAM" id="SSF48264">
    <property type="entry name" value="Cytochrome P450"/>
    <property type="match status" value="1"/>
</dbReference>
<dbReference type="EMBL" id="JAGMUV010000020">
    <property type="protein sequence ID" value="KAH7126159.1"/>
    <property type="molecule type" value="Genomic_DNA"/>
</dbReference>
<name>A0A9P9DU74_9HYPO</name>
<dbReference type="Gene3D" id="1.10.630.10">
    <property type="entry name" value="Cytochrome P450"/>
    <property type="match status" value="1"/>
</dbReference>
<evidence type="ECO:0000256" key="6">
    <source>
        <dbReference type="PIRSR" id="PIRSR602403-1"/>
    </source>
</evidence>